<comment type="caution">
    <text evidence="2">The sequence shown here is derived from an EMBL/GenBank/DDBJ whole genome shotgun (WGS) entry which is preliminary data.</text>
</comment>
<sequence>MAYVEHSGRAPDIASIPADIFPVNIPPPALDWIFPKPDEPLLDIPQLVSCLSLLNASPLPDSALEPSVLKWLQDTQANAEEKERLQTLAINVLTAFIRDELKDKGTVAEVLSIAPVLAKGEFRILLQHFADSIEKSRLLKIPALSGLAQLIHSASPGYLDADDLDKILGDISKRLKATHEQSPNHIFQLTLAVSHVLDAMADIKVTTGIKRVEVYEPLLEFLHEWQ</sequence>
<gene>
    <name evidence="2" type="ORF">BGZ99_009072</name>
</gene>
<organism evidence="2 3">
    <name type="scientific">Dissophora globulifera</name>
    <dbReference type="NCBI Taxonomy" id="979702"/>
    <lineage>
        <taxon>Eukaryota</taxon>
        <taxon>Fungi</taxon>
        <taxon>Fungi incertae sedis</taxon>
        <taxon>Mucoromycota</taxon>
        <taxon>Mortierellomycotina</taxon>
        <taxon>Mortierellomycetes</taxon>
        <taxon>Mortierellales</taxon>
        <taxon>Mortierellaceae</taxon>
        <taxon>Dissophora</taxon>
    </lineage>
</organism>
<name>A0A9P6R5T7_9FUNG</name>
<dbReference type="AlphaFoldDB" id="A0A9P6R5T7"/>
<feature type="non-terminal residue" evidence="2">
    <location>
        <position position="1"/>
    </location>
</feature>
<dbReference type="Pfam" id="PF23948">
    <property type="entry name" value="ARM_5"/>
    <property type="match status" value="1"/>
</dbReference>
<evidence type="ECO:0000259" key="1">
    <source>
        <dbReference type="Pfam" id="PF23948"/>
    </source>
</evidence>
<evidence type="ECO:0000313" key="2">
    <source>
        <dbReference type="EMBL" id="KAG0313123.1"/>
    </source>
</evidence>
<dbReference type="Proteomes" id="UP000738325">
    <property type="component" value="Unassembled WGS sequence"/>
</dbReference>
<protein>
    <recommendedName>
        <fullName evidence="1">Arm-like repeat domain-containing protein</fullName>
    </recommendedName>
</protein>
<dbReference type="InterPro" id="IPR056251">
    <property type="entry name" value="Arm_rpt_dom"/>
</dbReference>
<reference evidence="2" key="1">
    <citation type="journal article" date="2020" name="Fungal Divers.">
        <title>Resolving the Mortierellaceae phylogeny through synthesis of multi-gene phylogenetics and phylogenomics.</title>
        <authorList>
            <person name="Vandepol N."/>
            <person name="Liber J."/>
            <person name="Desiro A."/>
            <person name="Na H."/>
            <person name="Kennedy M."/>
            <person name="Barry K."/>
            <person name="Grigoriev I.V."/>
            <person name="Miller A.N."/>
            <person name="O'Donnell K."/>
            <person name="Stajich J.E."/>
            <person name="Bonito G."/>
        </authorList>
    </citation>
    <scope>NUCLEOTIDE SEQUENCE</scope>
    <source>
        <strain evidence="2">REB-010B</strain>
    </source>
</reference>
<dbReference type="OrthoDB" id="2435592at2759"/>
<feature type="domain" description="Arm-like repeat" evidence="1">
    <location>
        <begin position="70"/>
        <end position="224"/>
    </location>
</feature>
<proteinExistence type="predicted"/>
<dbReference type="EMBL" id="JAAAIP010000742">
    <property type="protein sequence ID" value="KAG0313123.1"/>
    <property type="molecule type" value="Genomic_DNA"/>
</dbReference>
<keyword evidence="3" id="KW-1185">Reference proteome</keyword>
<evidence type="ECO:0000313" key="3">
    <source>
        <dbReference type="Proteomes" id="UP000738325"/>
    </source>
</evidence>
<accession>A0A9P6R5T7</accession>